<keyword evidence="4 6" id="KW-0378">Hydrolase</keyword>
<dbReference type="GO" id="GO:0043418">
    <property type="term" value="P:homocysteine catabolic process"/>
    <property type="evidence" value="ECO:0007669"/>
    <property type="project" value="TreeGrafter"/>
</dbReference>
<dbReference type="InterPro" id="IPR000169">
    <property type="entry name" value="Pept_cys_AS"/>
</dbReference>
<dbReference type="GO" id="GO:0005737">
    <property type="term" value="C:cytoplasm"/>
    <property type="evidence" value="ECO:0007669"/>
    <property type="project" value="TreeGrafter"/>
</dbReference>
<evidence type="ECO:0000256" key="2">
    <source>
        <dbReference type="ARBA" id="ARBA00012465"/>
    </source>
</evidence>
<dbReference type="GO" id="GO:0006508">
    <property type="term" value="P:proteolysis"/>
    <property type="evidence" value="ECO:0007669"/>
    <property type="project" value="UniProtKB-KW"/>
</dbReference>
<protein>
    <recommendedName>
        <fullName evidence="2">bleomycin hydrolase</fullName>
        <ecNumber evidence="2">3.4.22.40</ecNumber>
    </recommendedName>
</protein>
<evidence type="ECO:0000313" key="9">
    <source>
        <dbReference type="EMBL" id="CAE0293498.1"/>
    </source>
</evidence>
<dbReference type="GO" id="GO:0070005">
    <property type="term" value="F:cysteine-type aminopeptidase activity"/>
    <property type="evidence" value="ECO:0007669"/>
    <property type="project" value="InterPro"/>
</dbReference>
<gene>
    <name evidence="9" type="ORF">SELO1098_LOCUS22350</name>
</gene>
<dbReference type="GO" id="GO:0009636">
    <property type="term" value="P:response to toxic substance"/>
    <property type="evidence" value="ECO:0007669"/>
    <property type="project" value="TreeGrafter"/>
</dbReference>
<evidence type="ECO:0000256" key="5">
    <source>
        <dbReference type="ARBA" id="ARBA00022807"/>
    </source>
</evidence>
<accession>A0A7S3HF15</accession>
<dbReference type="InterPro" id="IPR038765">
    <property type="entry name" value="Papain-like_cys_pep_sf"/>
</dbReference>
<dbReference type="InterPro" id="IPR004134">
    <property type="entry name" value="Peptidase_C1B"/>
</dbReference>
<dbReference type="Gene3D" id="3.90.70.10">
    <property type="entry name" value="Cysteine proteinases"/>
    <property type="match status" value="2"/>
</dbReference>
<comment type="similarity">
    <text evidence="6">Belongs to the peptidase C1 family.</text>
</comment>
<dbReference type="PROSITE" id="PS00139">
    <property type="entry name" value="THIOL_PROTEASE_CYS"/>
    <property type="match status" value="1"/>
</dbReference>
<dbReference type="InterPro" id="IPR025660">
    <property type="entry name" value="Pept_his_AS"/>
</dbReference>
<feature type="active site" evidence="7">
    <location>
        <position position="418"/>
    </location>
</feature>
<dbReference type="PANTHER" id="PTHR10363:SF2">
    <property type="entry name" value="BLEOMYCIN HYDROLASE"/>
    <property type="match status" value="1"/>
</dbReference>
<feature type="active site" evidence="7">
    <location>
        <position position="384"/>
    </location>
</feature>
<evidence type="ECO:0000256" key="3">
    <source>
        <dbReference type="ARBA" id="ARBA00022670"/>
    </source>
</evidence>
<dbReference type="PROSITE" id="PS00639">
    <property type="entry name" value="THIOL_PROTEASE_HIS"/>
    <property type="match status" value="1"/>
</dbReference>
<dbReference type="PIRSF" id="PIRSF005700">
    <property type="entry name" value="PepC"/>
    <property type="match status" value="1"/>
</dbReference>
<dbReference type="GO" id="GO:0004197">
    <property type="term" value="F:cysteine-type endopeptidase activity"/>
    <property type="evidence" value="ECO:0007669"/>
    <property type="project" value="UniProtKB-EC"/>
</dbReference>
<evidence type="ECO:0000256" key="8">
    <source>
        <dbReference type="SAM" id="MobiDB-lite"/>
    </source>
</evidence>
<dbReference type="PANTHER" id="PTHR10363">
    <property type="entry name" value="BLEOMYCIN HYDROLASE"/>
    <property type="match status" value="1"/>
</dbReference>
<evidence type="ECO:0000256" key="1">
    <source>
        <dbReference type="ARBA" id="ARBA00000423"/>
    </source>
</evidence>
<keyword evidence="3 6" id="KW-0645">Protease</keyword>
<dbReference type="EC" id="3.4.22.40" evidence="2"/>
<sequence>MIKEYLSTKYTIDTGNGTNQASSGRCWIYSALNWMRTMRLKDYGKTFEYSQNYVAFWDKFERANHFLEMMCELKGKDVNDQELQNVLARIFTDGGEWELFENVVKKYGLVPKYAMPETGFSGASAGYMDILKKRLKEGGGVLHKLLREAGDSPNAEVLEHVESIKDQLLSEVYRVLVAYLGAPPTDFLWKAPKVDAKKDEKKDEKKEASPVPAVEEKKEHEWQETEEKPSAPDAPAASPVPADASKKEEAVKGLVIEEYRPFQRLTPLQFLEQSLFSFGEKVHLSHLPYQPEGRLLVAERVTNLYEGKRLQAFNTNMSIIKNAVRDSILAGQPVEIACEMRHADRTKFLLSEQNDKTAEIFGFDRRIVLGKGEELLYGVTSVAHGMVLIGCDDDPVAATAEGDAGLMLPLGPLWKVENSWKDVQYLYMTDSWFDAHCYDIVVDRKYVHEAVLASYDTAVREADHIVLPTGDPFCKI</sequence>
<reference evidence="9" key="1">
    <citation type="submission" date="2021-01" db="EMBL/GenBank/DDBJ databases">
        <authorList>
            <person name="Corre E."/>
            <person name="Pelletier E."/>
            <person name="Niang G."/>
            <person name="Scheremetjew M."/>
            <person name="Finn R."/>
            <person name="Kale V."/>
            <person name="Holt S."/>
            <person name="Cochrane G."/>
            <person name="Meng A."/>
            <person name="Brown T."/>
            <person name="Cohen L."/>
        </authorList>
    </citation>
    <scope>NUCLEOTIDE SEQUENCE</scope>
    <source>
        <strain evidence="9">CCAP 955/1</strain>
    </source>
</reference>
<evidence type="ECO:0000256" key="6">
    <source>
        <dbReference type="PIRNR" id="PIRNR005700"/>
    </source>
</evidence>
<dbReference type="EMBL" id="HBIC01043654">
    <property type="protein sequence ID" value="CAE0293498.1"/>
    <property type="molecule type" value="Transcribed_RNA"/>
</dbReference>
<feature type="active site" evidence="7">
    <location>
        <position position="26"/>
    </location>
</feature>
<comment type="catalytic activity">
    <reaction evidence="1">
        <text>Inactivates bleomycin B2 (a cytotoxic glycometallopeptide) by hydrolysis of a carboxyamide bond of beta-aminoalanine, but also shows general aminopeptidase activity. The specificity varies somewhat with source, but amino acid arylamides of Met, Leu and Ala are preferred.</text>
        <dbReference type="EC" id="3.4.22.40"/>
    </reaction>
</comment>
<evidence type="ECO:0000256" key="7">
    <source>
        <dbReference type="PIRSR" id="PIRSR005700-1"/>
    </source>
</evidence>
<dbReference type="AlphaFoldDB" id="A0A7S3HF15"/>
<feature type="compositionally biased region" description="Basic and acidic residues" evidence="8">
    <location>
        <begin position="196"/>
        <end position="230"/>
    </location>
</feature>
<organism evidence="9">
    <name type="scientific">Spumella elongata</name>
    <dbReference type="NCBI Taxonomy" id="89044"/>
    <lineage>
        <taxon>Eukaryota</taxon>
        <taxon>Sar</taxon>
        <taxon>Stramenopiles</taxon>
        <taxon>Ochrophyta</taxon>
        <taxon>Chrysophyceae</taxon>
        <taxon>Chromulinales</taxon>
        <taxon>Chromulinaceae</taxon>
        <taxon>Spumella</taxon>
    </lineage>
</organism>
<feature type="compositionally biased region" description="Low complexity" evidence="8">
    <location>
        <begin position="231"/>
        <end position="243"/>
    </location>
</feature>
<dbReference type="SUPFAM" id="SSF54001">
    <property type="entry name" value="Cysteine proteinases"/>
    <property type="match status" value="1"/>
</dbReference>
<feature type="region of interest" description="Disordered" evidence="8">
    <location>
        <begin position="196"/>
        <end position="245"/>
    </location>
</feature>
<evidence type="ECO:0000256" key="4">
    <source>
        <dbReference type="ARBA" id="ARBA00022801"/>
    </source>
</evidence>
<name>A0A7S3HF15_9STRA</name>
<keyword evidence="5 6" id="KW-0788">Thiol protease</keyword>
<dbReference type="Pfam" id="PF03051">
    <property type="entry name" value="Peptidase_C1_2"/>
    <property type="match status" value="2"/>
</dbReference>
<proteinExistence type="inferred from homology"/>